<evidence type="ECO:0000256" key="1">
    <source>
        <dbReference type="SAM" id="MobiDB-lite"/>
    </source>
</evidence>
<proteinExistence type="predicted"/>
<dbReference type="EMBL" id="OX459947">
    <property type="protein sequence ID" value="CAI9154667.1"/>
    <property type="molecule type" value="Genomic_DNA"/>
</dbReference>
<accession>A0ABN8XZ80</accession>
<protein>
    <submittedName>
        <fullName evidence="2">Uncharacterized protein</fullName>
    </submittedName>
</protein>
<organism evidence="2 3">
    <name type="scientific">Rangifer tarandus platyrhynchus</name>
    <name type="common">Svalbard reindeer</name>
    <dbReference type="NCBI Taxonomy" id="3082113"/>
    <lineage>
        <taxon>Eukaryota</taxon>
        <taxon>Metazoa</taxon>
        <taxon>Chordata</taxon>
        <taxon>Craniata</taxon>
        <taxon>Vertebrata</taxon>
        <taxon>Euteleostomi</taxon>
        <taxon>Mammalia</taxon>
        <taxon>Eutheria</taxon>
        <taxon>Laurasiatheria</taxon>
        <taxon>Artiodactyla</taxon>
        <taxon>Ruminantia</taxon>
        <taxon>Pecora</taxon>
        <taxon>Cervidae</taxon>
        <taxon>Odocoileinae</taxon>
        <taxon>Rangifer</taxon>
    </lineage>
</organism>
<gene>
    <name evidence="2" type="ORF">MRATA1EN1_LOCUS3629</name>
</gene>
<evidence type="ECO:0000313" key="3">
    <source>
        <dbReference type="Proteomes" id="UP001176941"/>
    </source>
</evidence>
<sequence>MGDGNEGHNCWGLPQPSVNTHFTAASGLGRKTQAQPVRARTDGAQGPLGTIRARVVLSKDLRVEFPTKSRPSWPRAWGLADVVDIAGQVLVRRFLKFCIYIPKLGNTISMLAEASYLLF</sequence>
<dbReference type="Proteomes" id="UP001176941">
    <property type="component" value="Chromosome 11"/>
</dbReference>
<feature type="region of interest" description="Disordered" evidence="1">
    <location>
        <begin position="21"/>
        <end position="45"/>
    </location>
</feature>
<name>A0ABN8XZ80_RANTA</name>
<evidence type="ECO:0000313" key="2">
    <source>
        <dbReference type="EMBL" id="CAI9154667.1"/>
    </source>
</evidence>
<keyword evidence="3" id="KW-1185">Reference proteome</keyword>
<reference evidence="2" key="1">
    <citation type="submission" date="2023-04" db="EMBL/GenBank/DDBJ databases">
        <authorList>
            <consortium name="ELIXIR-Norway"/>
        </authorList>
    </citation>
    <scope>NUCLEOTIDE SEQUENCE [LARGE SCALE GENOMIC DNA]</scope>
</reference>